<dbReference type="OrthoDB" id="45564at2"/>
<keyword evidence="3 5" id="KW-1133">Transmembrane helix</keyword>
<dbReference type="AlphaFoldDB" id="A0A1M6C5J2"/>
<evidence type="ECO:0000256" key="2">
    <source>
        <dbReference type="ARBA" id="ARBA00022692"/>
    </source>
</evidence>
<evidence type="ECO:0000313" key="7">
    <source>
        <dbReference type="Proteomes" id="UP000184292"/>
    </source>
</evidence>
<reference evidence="6 7" key="1">
    <citation type="submission" date="2016-11" db="EMBL/GenBank/DDBJ databases">
        <authorList>
            <person name="Jaros S."/>
            <person name="Januszkiewicz K."/>
            <person name="Wedrychowicz H."/>
        </authorList>
    </citation>
    <scope>NUCLEOTIDE SEQUENCE [LARGE SCALE GENOMIC DNA]</scope>
    <source>
        <strain evidence="6 7">DSM 100565</strain>
    </source>
</reference>
<dbReference type="InterPro" id="IPR002781">
    <property type="entry name" value="TM_pro_TauE-like"/>
</dbReference>
<dbReference type="PANTHER" id="PTHR43701:SF12">
    <property type="entry name" value="MEMBRANE TRANSPORTER PROTEIN YTNM-RELATED"/>
    <property type="match status" value="1"/>
</dbReference>
<sequence>MEDSFLLFAAVGFLAQIVDGALGMAYGVVASSVLLSFGVTPAAASASTHFAEVFTTGASASSHVWHRNVNWRLLAVLAPAGILGGLVGTYILTSFDGAVLRPFVAGYLAVMGVWILVRALLLPELRGRLLPYAVAPLGGIGGFMDAVGGGGWGPTVTTAMIGAGGAPRETIGTVNTAEFFLTVAVSAAFLSALVTGHWQEEAGLAGHAAAVAGLIAGGLLAAPLAGKVVSVIRPRVLMAMVGALIVALAAYQFGRL</sequence>
<protein>
    <recommendedName>
        <fullName evidence="5">Probable membrane transporter protein</fullName>
    </recommendedName>
</protein>
<proteinExistence type="inferred from homology"/>
<comment type="subcellular location">
    <subcellularLocation>
        <location evidence="5">Cell membrane</location>
        <topology evidence="5">Multi-pass membrane protein</topology>
    </subcellularLocation>
    <subcellularLocation>
        <location evidence="1">Membrane</location>
        <topology evidence="1">Multi-pass membrane protein</topology>
    </subcellularLocation>
</comment>
<name>A0A1M6C5J2_9RHOB</name>
<dbReference type="GO" id="GO:0005886">
    <property type="term" value="C:plasma membrane"/>
    <property type="evidence" value="ECO:0007669"/>
    <property type="project" value="UniProtKB-SubCell"/>
</dbReference>
<dbReference type="Proteomes" id="UP000184292">
    <property type="component" value="Unassembled WGS sequence"/>
</dbReference>
<dbReference type="EMBL" id="FQYO01000002">
    <property type="protein sequence ID" value="SHI56279.1"/>
    <property type="molecule type" value="Genomic_DNA"/>
</dbReference>
<feature type="transmembrane region" description="Helical" evidence="5">
    <location>
        <begin position="104"/>
        <end position="121"/>
    </location>
</feature>
<evidence type="ECO:0000256" key="3">
    <source>
        <dbReference type="ARBA" id="ARBA00022989"/>
    </source>
</evidence>
<dbReference type="Pfam" id="PF01925">
    <property type="entry name" value="TauE"/>
    <property type="match status" value="1"/>
</dbReference>
<accession>A0A1M6C5J2</accession>
<evidence type="ECO:0000256" key="4">
    <source>
        <dbReference type="ARBA" id="ARBA00023136"/>
    </source>
</evidence>
<organism evidence="6 7">
    <name type="scientific">Wenxinia saemankumensis</name>
    <dbReference type="NCBI Taxonomy" id="1447782"/>
    <lineage>
        <taxon>Bacteria</taxon>
        <taxon>Pseudomonadati</taxon>
        <taxon>Pseudomonadota</taxon>
        <taxon>Alphaproteobacteria</taxon>
        <taxon>Rhodobacterales</taxon>
        <taxon>Roseobacteraceae</taxon>
        <taxon>Wenxinia</taxon>
    </lineage>
</organism>
<evidence type="ECO:0000256" key="1">
    <source>
        <dbReference type="ARBA" id="ARBA00004141"/>
    </source>
</evidence>
<dbReference type="RefSeq" id="WP_073326741.1">
    <property type="nucleotide sequence ID" value="NZ_FQYO01000002.1"/>
</dbReference>
<keyword evidence="2 5" id="KW-0812">Transmembrane</keyword>
<keyword evidence="4 5" id="KW-0472">Membrane</keyword>
<evidence type="ECO:0000313" key="6">
    <source>
        <dbReference type="EMBL" id="SHI56279.1"/>
    </source>
</evidence>
<keyword evidence="5" id="KW-1003">Cell membrane</keyword>
<dbReference type="STRING" id="1447782.SAMN05444417_1020"/>
<evidence type="ECO:0000256" key="5">
    <source>
        <dbReference type="RuleBase" id="RU363041"/>
    </source>
</evidence>
<feature type="transmembrane region" description="Helical" evidence="5">
    <location>
        <begin position="204"/>
        <end position="224"/>
    </location>
</feature>
<dbReference type="InterPro" id="IPR051598">
    <property type="entry name" value="TSUP/Inactive_protease-like"/>
</dbReference>
<dbReference type="PANTHER" id="PTHR43701">
    <property type="entry name" value="MEMBRANE TRANSPORTER PROTEIN MJ0441-RELATED"/>
    <property type="match status" value="1"/>
</dbReference>
<gene>
    <name evidence="6" type="ORF">SAMN05444417_1020</name>
</gene>
<comment type="similarity">
    <text evidence="5">Belongs to the 4-toluene sulfonate uptake permease (TSUP) (TC 2.A.102) family.</text>
</comment>
<feature type="transmembrane region" description="Helical" evidence="5">
    <location>
        <begin position="236"/>
        <end position="254"/>
    </location>
</feature>
<feature type="transmembrane region" description="Helical" evidence="5">
    <location>
        <begin position="71"/>
        <end position="92"/>
    </location>
</feature>
<keyword evidence="7" id="KW-1185">Reference proteome</keyword>
<feature type="transmembrane region" description="Helical" evidence="5">
    <location>
        <begin position="179"/>
        <end position="198"/>
    </location>
</feature>